<keyword evidence="2" id="KW-0238">DNA-binding</keyword>
<dbReference type="GO" id="GO:0003677">
    <property type="term" value="F:DNA binding"/>
    <property type="evidence" value="ECO:0007669"/>
    <property type="project" value="UniProtKB-KW"/>
</dbReference>
<comment type="caution">
    <text evidence="5">The sequence shown here is derived from an EMBL/GenBank/DDBJ whole genome shotgun (WGS) entry which is preliminary data.</text>
</comment>
<dbReference type="Gene3D" id="1.10.10.10">
    <property type="entry name" value="Winged helix-like DNA-binding domain superfamily/Winged helix DNA-binding domain"/>
    <property type="match status" value="1"/>
</dbReference>
<feature type="domain" description="HTH hxlR-type" evidence="4">
    <location>
        <begin position="8"/>
        <end position="100"/>
    </location>
</feature>
<dbReference type="InterPro" id="IPR002577">
    <property type="entry name" value="HTH_HxlR"/>
</dbReference>
<gene>
    <name evidence="5" type="ORF">Ani05nite_18200</name>
</gene>
<evidence type="ECO:0000256" key="2">
    <source>
        <dbReference type="ARBA" id="ARBA00023125"/>
    </source>
</evidence>
<dbReference type="InterPro" id="IPR011991">
    <property type="entry name" value="ArsR-like_HTH"/>
</dbReference>
<evidence type="ECO:0000313" key="5">
    <source>
        <dbReference type="EMBL" id="GIE48286.1"/>
    </source>
</evidence>
<evidence type="ECO:0000259" key="4">
    <source>
        <dbReference type="PROSITE" id="PS51118"/>
    </source>
</evidence>
<keyword evidence="1" id="KW-0805">Transcription regulation</keyword>
<keyword evidence="3" id="KW-0804">Transcription</keyword>
<dbReference type="InterPro" id="IPR036390">
    <property type="entry name" value="WH_DNA-bd_sf"/>
</dbReference>
<dbReference type="InterPro" id="IPR036388">
    <property type="entry name" value="WH-like_DNA-bd_sf"/>
</dbReference>
<name>A0A919JFL1_9ACTN</name>
<dbReference type="AlphaFoldDB" id="A0A919JFL1"/>
<reference evidence="5" key="1">
    <citation type="submission" date="2021-01" db="EMBL/GenBank/DDBJ databases">
        <title>Whole genome shotgun sequence of Actinoplanes nipponensis NBRC 14063.</title>
        <authorList>
            <person name="Komaki H."/>
            <person name="Tamura T."/>
        </authorList>
    </citation>
    <scope>NUCLEOTIDE SEQUENCE</scope>
    <source>
        <strain evidence="5">NBRC 14063</strain>
    </source>
</reference>
<dbReference type="CDD" id="cd00090">
    <property type="entry name" value="HTH_ARSR"/>
    <property type="match status" value="1"/>
</dbReference>
<dbReference type="PANTHER" id="PTHR33204:SF18">
    <property type="entry name" value="TRANSCRIPTIONAL REGULATORY PROTEIN"/>
    <property type="match status" value="1"/>
</dbReference>
<dbReference type="PANTHER" id="PTHR33204">
    <property type="entry name" value="TRANSCRIPTIONAL REGULATOR, MARR FAMILY"/>
    <property type="match status" value="1"/>
</dbReference>
<protein>
    <submittedName>
        <fullName evidence="5">Transcriptional regulator</fullName>
    </submittedName>
</protein>
<dbReference type="SUPFAM" id="SSF46785">
    <property type="entry name" value="Winged helix' DNA-binding domain"/>
    <property type="match status" value="1"/>
</dbReference>
<keyword evidence="6" id="KW-1185">Reference proteome</keyword>
<dbReference type="SUPFAM" id="SSF55718">
    <property type="entry name" value="SCP-like"/>
    <property type="match status" value="1"/>
</dbReference>
<dbReference type="Proteomes" id="UP000647172">
    <property type="component" value="Unassembled WGS sequence"/>
</dbReference>
<dbReference type="PROSITE" id="PS51118">
    <property type="entry name" value="HTH_HXLR"/>
    <property type="match status" value="1"/>
</dbReference>
<dbReference type="RefSeq" id="WP_203766765.1">
    <property type="nucleotide sequence ID" value="NZ_BAAAYJ010000061.1"/>
</dbReference>
<accession>A0A919JFL1</accession>
<dbReference type="EMBL" id="BOMQ01000023">
    <property type="protein sequence ID" value="GIE48286.1"/>
    <property type="molecule type" value="Genomic_DNA"/>
</dbReference>
<evidence type="ECO:0000256" key="3">
    <source>
        <dbReference type="ARBA" id="ARBA00023163"/>
    </source>
</evidence>
<dbReference type="Pfam" id="PF01638">
    <property type="entry name" value="HxlR"/>
    <property type="match status" value="1"/>
</dbReference>
<dbReference type="InterPro" id="IPR036527">
    <property type="entry name" value="SCP2_sterol-bd_dom_sf"/>
</dbReference>
<proteinExistence type="predicted"/>
<organism evidence="5 6">
    <name type="scientific">Actinoplanes nipponensis</name>
    <dbReference type="NCBI Taxonomy" id="135950"/>
    <lineage>
        <taxon>Bacteria</taxon>
        <taxon>Bacillati</taxon>
        <taxon>Actinomycetota</taxon>
        <taxon>Actinomycetes</taxon>
        <taxon>Micromonosporales</taxon>
        <taxon>Micromonosporaceae</taxon>
        <taxon>Actinoplanes</taxon>
    </lineage>
</organism>
<evidence type="ECO:0000313" key="6">
    <source>
        <dbReference type="Proteomes" id="UP000647172"/>
    </source>
</evidence>
<evidence type="ECO:0000256" key="1">
    <source>
        <dbReference type="ARBA" id="ARBA00023015"/>
    </source>
</evidence>
<sequence>MRSYGQYCPVAKASELLGDRWILLIVREMLYGPHRFTALERGLPGISRSVLAARLKRLQRDGIVCRQSDGRYAFTAAGEALRPVVGVLGDWVAHWVMADPTPAELDPQLLMLFISRHVDQAMLPPGRTVIEFSFLGPAARRIWMTLEPSDVSVCPADPQLPIDLTVTSTVADLYRVYIGRTTLAAALRADRVRLCGTSEMVRGFHRWMLWSGFAPATRAGLAAVSA</sequence>